<proteinExistence type="predicted"/>
<name>A0A0M4T2I6_9NOSO</name>
<sequence>MVKFKRQQVTGKRRSIQKKDTSSLIYEWIKIKHLQRDGEATQFQYILLPVARSLLPFKN</sequence>
<reference evidence="1 2" key="2">
    <citation type="journal article" date="2016" name="Genome Announc.">
        <title>Draft Genome Sequence of the N2-Fixing Cyanobacterium Nostoc piscinale CENA21, Isolated from the Brazilian Amazon Floodplain.</title>
        <authorList>
            <person name="Leao T."/>
            <person name="Guimaraes P.I."/>
            <person name="de Melo A.G."/>
            <person name="Ramos R.T."/>
            <person name="Leao P.N."/>
            <person name="Silva A."/>
            <person name="Fiore M.F."/>
            <person name="Schneider M.P."/>
        </authorList>
    </citation>
    <scope>NUCLEOTIDE SEQUENCE [LARGE SCALE GENOMIC DNA]</scope>
    <source>
        <strain evidence="1 2">CENA21</strain>
    </source>
</reference>
<organism evidence="1 2">
    <name type="scientific">Nostoc piscinale CENA21</name>
    <dbReference type="NCBI Taxonomy" id="224013"/>
    <lineage>
        <taxon>Bacteria</taxon>
        <taxon>Bacillati</taxon>
        <taxon>Cyanobacteriota</taxon>
        <taxon>Cyanophyceae</taxon>
        <taxon>Nostocales</taxon>
        <taxon>Nostocaceae</taxon>
        <taxon>Nostoc</taxon>
    </lineage>
</organism>
<evidence type="ECO:0000313" key="1">
    <source>
        <dbReference type="EMBL" id="ALF53682.1"/>
    </source>
</evidence>
<gene>
    <name evidence="1" type="ORF">ACX27_13860</name>
</gene>
<dbReference type="Proteomes" id="UP000062645">
    <property type="component" value="Chromosome"/>
</dbReference>
<protein>
    <submittedName>
        <fullName evidence="1">Uncharacterized protein</fullName>
    </submittedName>
</protein>
<dbReference type="KEGG" id="npz:ACX27_13860"/>
<evidence type="ECO:0000313" key="2">
    <source>
        <dbReference type="Proteomes" id="UP000062645"/>
    </source>
</evidence>
<keyword evidence="2" id="KW-1185">Reference proteome</keyword>
<dbReference type="PATRIC" id="fig|224013.5.peg.3351"/>
<dbReference type="RefSeq" id="WP_062293373.1">
    <property type="nucleotide sequence ID" value="NZ_CP012036.1"/>
</dbReference>
<accession>A0A0M4T2I6</accession>
<dbReference type="AlphaFoldDB" id="A0A0M4T2I6"/>
<dbReference type="STRING" id="224013.ACX27_13860"/>
<dbReference type="EMBL" id="CP012036">
    <property type="protein sequence ID" value="ALF53682.1"/>
    <property type="molecule type" value="Genomic_DNA"/>
</dbReference>
<reference evidence="2" key="1">
    <citation type="submission" date="2015-07" db="EMBL/GenBank/DDBJ databases">
        <title>Genome Of Nitrogen-Fixing Cyanobacterium Nostoc piscinale CENA21 From Solimoes/Amazon River Floodplain Sediments And Comparative Genomics To Uncover Biosynthetic Natural Products Potential.</title>
        <authorList>
            <person name="Leao T.F."/>
            <person name="Leao P.N."/>
            <person name="Guimaraes P.I."/>
            <person name="de Melo A.G.C."/>
            <person name="Ramos R.T.J."/>
            <person name="Silva A."/>
            <person name="Fiore M.F."/>
            <person name="Schneider M.P.C."/>
        </authorList>
    </citation>
    <scope>NUCLEOTIDE SEQUENCE [LARGE SCALE GENOMIC DNA]</scope>
    <source>
        <strain evidence="2">CENA21</strain>
    </source>
</reference>